<feature type="domain" description="Ig-like" evidence="9">
    <location>
        <begin position="354"/>
        <end position="417"/>
    </location>
</feature>
<dbReference type="InterPro" id="IPR036179">
    <property type="entry name" value="Ig-like_dom_sf"/>
</dbReference>
<evidence type="ECO:0000313" key="11">
    <source>
        <dbReference type="Proteomes" id="UP000663879"/>
    </source>
</evidence>
<dbReference type="PANTHER" id="PTHR32178">
    <property type="entry name" value="FAM187"/>
    <property type="match status" value="1"/>
</dbReference>
<protein>
    <recommendedName>
        <fullName evidence="9">Ig-like domain-containing protein</fullName>
    </recommendedName>
</protein>
<keyword evidence="3" id="KW-0812">Transmembrane</keyword>
<keyword evidence="7" id="KW-0325">Glycoprotein</keyword>
<dbReference type="EMBL" id="CAJNOC010000285">
    <property type="protein sequence ID" value="CAF0739009.1"/>
    <property type="molecule type" value="Genomic_DNA"/>
</dbReference>
<feature type="signal peptide" evidence="8">
    <location>
        <begin position="1"/>
        <end position="22"/>
    </location>
</feature>
<dbReference type="Proteomes" id="UP000663879">
    <property type="component" value="Unassembled WGS sequence"/>
</dbReference>
<dbReference type="AlphaFoldDB" id="A0A813NNA4"/>
<dbReference type="Gene3D" id="2.60.40.10">
    <property type="entry name" value="Immunoglobulins"/>
    <property type="match status" value="1"/>
</dbReference>
<evidence type="ECO:0000256" key="5">
    <source>
        <dbReference type="ARBA" id="ARBA00022989"/>
    </source>
</evidence>
<evidence type="ECO:0000256" key="4">
    <source>
        <dbReference type="ARBA" id="ARBA00022729"/>
    </source>
</evidence>
<organism evidence="10 11">
    <name type="scientific">Brachionus calyciflorus</name>
    <dbReference type="NCBI Taxonomy" id="104777"/>
    <lineage>
        <taxon>Eukaryota</taxon>
        <taxon>Metazoa</taxon>
        <taxon>Spiralia</taxon>
        <taxon>Gnathifera</taxon>
        <taxon>Rotifera</taxon>
        <taxon>Eurotatoria</taxon>
        <taxon>Monogononta</taxon>
        <taxon>Pseudotrocha</taxon>
        <taxon>Ploima</taxon>
        <taxon>Brachionidae</taxon>
        <taxon>Brachionus</taxon>
    </lineage>
</organism>
<dbReference type="InterPro" id="IPR039311">
    <property type="entry name" value="FAM187A/B"/>
</dbReference>
<dbReference type="SUPFAM" id="SSF48726">
    <property type="entry name" value="Immunoglobulin"/>
    <property type="match status" value="1"/>
</dbReference>
<keyword evidence="4 8" id="KW-0732">Signal</keyword>
<accession>A0A813NNA4</accession>
<dbReference type="PANTHER" id="PTHR32178:SF6">
    <property type="entry name" value="IG-LIKE DOMAIN-CONTAINING PROTEIN"/>
    <property type="match status" value="1"/>
</dbReference>
<proteinExistence type="inferred from homology"/>
<comment type="caution">
    <text evidence="10">The sequence shown here is derived from an EMBL/GenBank/DDBJ whole genome shotgun (WGS) entry which is preliminary data.</text>
</comment>
<gene>
    <name evidence="10" type="ORF">OXX778_LOCUS3287</name>
</gene>
<name>A0A813NNA4_9BILA</name>
<evidence type="ECO:0000256" key="7">
    <source>
        <dbReference type="ARBA" id="ARBA00023180"/>
    </source>
</evidence>
<dbReference type="PROSITE" id="PS50835">
    <property type="entry name" value="IG_LIKE"/>
    <property type="match status" value="1"/>
</dbReference>
<keyword evidence="11" id="KW-1185">Reference proteome</keyword>
<dbReference type="GO" id="GO:0016020">
    <property type="term" value="C:membrane"/>
    <property type="evidence" value="ECO:0007669"/>
    <property type="project" value="UniProtKB-SubCell"/>
</dbReference>
<keyword evidence="5" id="KW-1133">Transmembrane helix</keyword>
<reference evidence="10" key="1">
    <citation type="submission" date="2021-02" db="EMBL/GenBank/DDBJ databases">
        <authorList>
            <person name="Nowell W R."/>
        </authorList>
    </citation>
    <scope>NUCLEOTIDE SEQUENCE</scope>
    <source>
        <strain evidence="10">Ploen Becks lab</strain>
    </source>
</reference>
<comment type="subcellular location">
    <subcellularLocation>
        <location evidence="1">Membrane</location>
        <topology evidence="1">Single-pass type I membrane protein</topology>
    </subcellularLocation>
</comment>
<comment type="similarity">
    <text evidence="2">Belongs to the FAM187 family.</text>
</comment>
<sequence length="443" mass="52304">MKSFVEKFLLLYLLKDLSLLNANKKDIYQEYYDCLGKRSNEIKENKHVNAIICYYGEECLLESNSCMNKKRPYNLSIEWLRPSKLPKILKGKNLKNTGILNKIDIKKTNISSHLDKNKLSSKINLNKTNLAGKIEFNKKNLSSLIDTNKTKAWSEKAFKKHFWIDPLSNNYKISDAVDSQEGFYDEIENNQALIKKYHVTIVKNLFRYPVYFDLKDYEHELGWTNNVEMIDDSIQGYIEWSDWSECKCAQKDLDRGYKTRLGECFIKEGNISKEITNLKQMLRYFSNKMPCLSSLITNFSEIVNNKEKLKYFIMYAECSINCTLRNSIILSKNLDLNNQFIYNHIELVEAYVEEQLVLKCDSDNELSNKNANAFWKFEKYLVDSKKSSYPNDRIIMDKSSRLIIKKTEMQDETNYTCFRKDMIEAFYIYLFTHSSFDFDYTDV</sequence>
<feature type="chain" id="PRO_5032809976" description="Ig-like domain-containing protein" evidence="8">
    <location>
        <begin position="23"/>
        <end position="443"/>
    </location>
</feature>
<evidence type="ECO:0000313" key="10">
    <source>
        <dbReference type="EMBL" id="CAF0739009.1"/>
    </source>
</evidence>
<dbReference type="InterPro" id="IPR013783">
    <property type="entry name" value="Ig-like_fold"/>
</dbReference>
<evidence type="ECO:0000256" key="3">
    <source>
        <dbReference type="ARBA" id="ARBA00022692"/>
    </source>
</evidence>
<dbReference type="InterPro" id="IPR007110">
    <property type="entry name" value="Ig-like_dom"/>
</dbReference>
<evidence type="ECO:0000256" key="8">
    <source>
        <dbReference type="SAM" id="SignalP"/>
    </source>
</evidence>
<evidence type="ECO:0000256" key="2">
    <source>
        <dbReference type="ARBA" id="ARBA00008727"/>
    </source>
</evidence>
<evidence type="ECO:0000256" key="1">
    <source>
        <dbReference type="ARBA" id="ARBA00004479"/>
    </source>
</evidence>
<evidence type="ECO:0000256" key="6">
    <source>
        <dbReference type="ARBA" id="ARBA00023136"/>
    </source>
</evidence>
<keyword evidence="6" id="KW-0472">Membrane</keyword>
<dbReference type="OrthoDB" id="10543454at2759"/>
<evidence type="ECO:0000259" key="9">
    <source>
        <dbReference type="PROSITE" id="PS50835"/>
    </source>
</evidence>